<feature type="transmembrane region" description="Helical" evidence="6">
    <location>
        <begin position="185"/>
        <end position="206"/>
    </location>
</feature>
<evidence type="ECO:0000256" key="4">
    <source>
        <dbReference type="ARBA" id="ARBA00022989"/>
    </source>
</evidence>
<dbReference type="InterPro" id="IPR044550">
    <property type="entry name" value="WzxE"/>
</dbReference>
<dbReference type="PANTHER" id="PTHR30250">
    <property type="entry name" value="PST FAMILY PREDICTED COLANIC ACID TRANSPORTER"/>
    <property type="match status" value="1"/>
</dbReference>
<comment type="subcellular location">
    <subcellularLocation>
        <location evidence="1">Cell membrane</location>
        <topology evidence="1">Multi-pass membrane protein</topology>
    </subcellularLocation>
</comment>
<feature type="transmembrane region" description="Helical" evidence="6">
    <location>
        <begin position="304"/>
        <end position="325"/>
    </location>
</feature>
<feature type="transmembrane region" description="Helical" evidence="6">
    <location>
        <begin position="374"/>
        <end position="391"/>
    </location>
</feature>
<dbReference type="PANTHER" id="PTHR30250:SF30">
    <property type="entry name" value="LIPID III FLIPPASE"/>
    <property type="match status" value="1"/>
</dbReference>
<dbReference type="EMBL" id="FNQK01000008">
    <property type="protein sequence ID" value="SEA23179.1"/>
    <property type="molecule type" value="Genomic_DNA"/>
</dbReference>
<feature type="transmembrane region" description="Helical" evidence="6">
    <location>
        <begin position="12"/>
        <end position="33"/>
    </location>
</feature>
<reference evidence="8" key="1">
    <citation type="submission" date="2016-10" db="EMBL/GenBank/DDBJ databases">
        <authorList>
            <person name="Varghese N."/>
            <person name="Submissions S."/>
        </authorList>
    </citation>
    <scope>NUCLEOTIDE SEQUENCE [LARGE SCALE GENOMIC DNA]</scope>
    <source>
        <strain evidence="8">DSM 23842</strain>
    </source>
</reference>
<gene>
    <name evidence="7" type="ORF">SAMN04487990_108154</name>
</gene>
<dbReference type="CDD" id="cd13125">
    <property type="entry name" value="MATE_like_10"/>
    <property type="match status" value="1"/>
</dbReference>
<keyword evidence="2" id="KW-1003">Cell membrane</keyword>
<feature type="transmembrane region" description="Helical" evidence="6">
    <location>
        <begin position="53"/>
        <end position="73"/>
    </location>
</feature>
<keyword evidence="4 6" id="KW-1133">Transmembrane helix</keyword>
<dbReference type="Proteomes" id="UP000198846">
    <property type="component" value="Unassembled WGS sequence"/>
</dbReference>
<feature type="transmembrane region" description="Helical" evidence="6">
    <location>
        <begin position="403"/>
        <end position="425"/>
    </location>
</feature>
<protein>
    <submittedName>
        <fullName evidence="7">Polysaccharide transporter, PST family</fullName>
    </submittedName>
</protein>
<evidence type="ECO:0000256" key="3">
    <source>
        <dbReference type="ARBA" id="ARBA00022692"/>
    </source>
</evidence>
<name>A0A1H3ZHC1_BIZPA</name>
<feature type="transmembrane region" description="Helical" evidence="6">
    <location>
        <begin position="94"/>
        <end position="120"/>
    </location>
</feature>
<dbReference type="AlphaFoldDB" id="A0A1H3ZHC1"/>
<dbReference type="STRING" id="283786.SAMN04487990_108154"/>
<keyword evidence="8" id="KW-1185">Reference proteome</keyword>
<feature type="transmembrane region" description="Helical" evidence="6">
    <location>
        <begin position="345"/>
        <end position="367"/>
    </location>
</feature>
<accession>A0A1H3ZHC1</accession>
<evidence type="ECO:0000256" key="6">
    <source>
        <dbReference type="SAM" id="Phobius"/>
    </source>
</evidence>
<feature type="transmembrane region" description="Helical" evidence="6">
    <location>
        <begin position="159"/>
        <end position="179"/>
    </location>
</feature>
<evidence type="ECO:0000256" key="1">
    <source>
        <dbReference type="ARBA" id="ARBA00004651"/>
    </source>
</evidence>
<dbReference type="GO" id="GO:0005886">
    <property type="term" value="C:plasma membrane"/>
    <property type="evidence" value="ECO:0007669"/>
    <property type="project" value="UniProtKB-SubCell"/>
</dbReference>
<keyword evidence="5 6" id="KW-0472">Membrane</keyword>
<feature type="transmembrane region" description="Helical" evidence="6">
    <location>
        <begin position="227"/>
        <end position="254"/>
    </location>
</feature>
<evidence type="ECO:0000313" key="7">
    <source>
        <dbReference type="EMBL" id="SEA23179.1"/>
    </source>
</evidence>
<sequence>MKTLINYFRDNVLIKVASLNSIAVLLRIIAGFLTSKFIAVFVGAEGLALVGNLRNFVTAAQSFSVLGLYNGVIKYVSEFKKNSSELSKVLSTTYYLGLISTCIVSLVCFFNAEALSHYIFKDYYDFTYIIKIFAVALPFYALNMFVLAILNGYSQFKKLILINSVAQVVGAIITMLLIWQKQLQGALIAVVIAESVLFFITLITVFKQRRLATAFNFSQFSFKMVKTLSSYSGMALFSALLIPFVAIGIRTYIIETVSLEDAGMWEAITRISKYYLMFIGSLLTLYVLPRFSEITTDKGFRKEVFHFYKTIMPLFALGLIVIYFLRDFIVQILFTKDFMPVTDLFLWQLLGDFVKVLSLVISIQFLAKKMFWHYILTEIFSLSLLYFLSLYCIDRYGVKGATIAYFITYVMYYSVILLIFSTALFGTKQEENRAL</sequence>
<dbReference type="OrthoDB" id="9769862at2"/>
<dbReference type="Pfam" id="PF13440">
    <property type="entry name" value="Polysacc_synt_3"/>
    <property type="match status" value="1"/>
</dbReference>
<evidence type="ECO:0000256" key="5">
    <source>
        <dbReference type="ARBA" id="ARBA00023136"/>
    </source>
</evidence>
<feature type="transmembrane region" description="Helical" evidence="6">
    <location>
        <begin position="274"/>
        <end position="292"/>
    </location>
</feature>
<dbReference type="RefSeq" id="WP_092133673.1">
    <property type="nucleotide sequence ID" value="NZ_FNQK01000008.1"/>
</dbReference>
<dbReference type="InterPro" id="IPR050833">
    <property type="entry name" value="Poly_Biosynth_Transport"/>
</dbReference>
<proteinExistence type="predicted"/>
<organism evidence="7 8">
    <name type="scientific">Bizionia paragorgiae</name>
    <dbReference type="NCBI Taxonomy" id="283786"/>
    <lineage>
        <taxon>Bacteria</taxon>
        <taxon>Pseudomonadati</taxon>
        <taxon>Bacteroidota</taxon>
        <taxon>Flavobacteriia</taxon>
        <taxon>Flavobacteriales</taxon>
        <taxon>Flavobacteriaceae</taxon>
        <taxon>Bizionia</taxon>
    </lineage>
</organism>
<evidence type="ECO:0000256" key="2">
    <source>
        <dbReference type="ARBA" id="ARBA00022475"/>
    </source>
</evidence>
<keyword evidence="3 6" id="KW-0812">Transmembrane</keyword>
<feature type="transmembrane region" description="Helical" evidence="6">
    <location>
        <begin position="126"/>
        <end position="150"/>
    </location>
</feature>
<evidence type="ECO:0000313" key="8">
    <source>
        <dbReference type="Proteomes" id="UP000198846"/>
    </source>
</evidence>
<dbReference type="GO" id="GO:0009246">
    <property type="term" value="P:enterobacterial common antigen biosynthetic process"/>
    <property type="evidence" value="ECO:0007669"/>
    <property type="project" value="InterPro"/>
</dbReference>